<feature type="compositionally biased region" description="Basic and acidic residues" evidence="1">
    <location>
        <begin position="625"/>
        <end position="641"/>
    </location>
</feature>
<dbReference type="InterPro" id="IPR029058">
    <property type="entry name" value="AB_hydrolase_fold"/>
</dbReference>
<keyword evidence="2" id="KW-0732">Signal</keyword>
<sequence length="667" mass="70764">MRARVLRAAAVAVAFVTAAVSPGAVAVPPASAAPAPAASPATGDGCDPVDPAACLLPFPSDWYTVRDASTPTGRRVAMRTTLRNSLGVPIRPDEWNRADGFSPGSMLLTHVPGLDLARTGAAPITDIGASLRPDAPIAIIETATGERWPYWAELDAAADRPERRALIVRPARNFREGHRYVVALRGLRDAAGDPIPPNPTFAKVLGPELPPGDPLRERQRAGRAVLADLARHGVGRDGLHLAWDFTVASRQSLAGRMLHIRDDALARLGRSSPKFVVTQVTDDVDERIGREVKGLVFAPSYLNLPGGPPGSQFHYGRDGRPARLPGNTQAVPFQCEIPRSAFDRPARPALYGHGLLGGEGEVGAGNVKAMAAEHGFAFCATKWIGMASEDVPNVVTALADLTRFQTVADRLQQGMLGFIFLGRAMTRGFTGHEAFQNAGGAPLIDTGVRLTYDGNSQGGIMGGALTAVSPDIRRAVLGVPGMNYSTLLNRSSDYPTYGQVLNAFYPDKLDQQIAFGLIQMLWDRGEANGYAQHMTGSPLPGTPSHKVLMHVAFGDHQVAPVAAEVQARTIGARLHTPAVRPGRLPDKVPYWGIPGIGSYPYNGSAMVVWDSGSPVPPLTNTPPTEGRDPHSDPRNAPEARRQKAAFLTTGKVIDVCAGAPCTITPGS</sequence>
<evidence type="ECO:0000256" key="1">
    <source>
        <dbReference type="SAM" id="MobiDB-lite"/>
    </source>
</evidence>
<dbReference type="Gene3D" id="3.40.50.1820">
    <property type="entry name" value="alpha/beta hydrolase"/>
    <property type="match status" value="1"/>
</dbReference>
<evidence type="ECO:0008006" key="5">
    <source>
        <dbReference type="Google" id="ProtNLM"/>
    </source>
</evidence>
<name>A0A931DJJ3_9ACTN</name>
<gene>
    <name evidence="3" type="ORF">IW256_002268</name>
</gene>
<accession>A0A931DJJ3</accession>
<evidence type="ECO:0000313" key="4">
    <source>
        <dbReference type="Proteomes" id="UP000614047"/>
    </source>
</evidence>
<keyword evidence="4" id="KW-1185">Reference proteome</keyword>
<feature type="signal peptide" evidence="2">
    <location>
        <begin position="1"/>
        <end position="26"/>
    </location>
</feature>
<feature type="region of interest" description="Disordered" evidence="1">
    <location>
        <begin position="612"/>
        <end position="642"/>
    </location>
</feature>
<evidence type="ECO:0000256" key="2">
    <source>
        <dbReference type="SAM" id="SignalP"/>
    </source>
</evidence>
<dbReference type="AlphaFoldDB" id="A0A931DJJ3"/>
<evidence type="ECO:0000313" key="3">
    <source>
        <dbReference type="EMBL" id="MBG6088155.1"/>
    </source>
</evidence>
<dbReference type="RefSeq" id="WP_197010913.1">
    <property type="nucleotide sequence ID" value="NZ_BAABES010000027.1"/>
</dbReference>
<feature type="chain" id="PRO_5038341483" description="ATP-dependent DNA helicase RecG" evidence="2">
    <location>
        <begin position="27"/>
        <end position="667"/>
    </location>
</feature>
<comment type="caution">
    <text evidence="3">The sequence shown here is derived from an EMBL/GenBank/DDBJ whole genome shotgun (WGS) entry which is preliminary data.</text>
</comment>
<protein>
    <recommendedName>
        <fullName evidence="5">ATP-dependent DNA helicase RecG</fullName>
    </recommendedName>
</protein>
<proteinExistence type="predicted"/>
<organism evidence="3 4">
    <name type="scientific">Actinomadura viridis</name>
    <dbReference type="NCBI Taxonomy" id="58110"/>
    <lineage>
        <taxon>Bacteria</taxon>
        <taxon>Bacillati</taxon>
        <taxon>Actinomycetota</taxon>
        <taxon>Actinomycetes</taxon>
        <taxon>Streptosporangiales</taxon>
        <taxon>Thermomonosporaceae</taxon>
        <taxon>Actinomadura</taxon>
    </lineage>
</organism>
<dbReference type="EMBL" id="JADOUA010000001">
    <property type="protein sequence ID" value="MBG6088155.1"/>
    <property type="molecule type" value="Genomic_DNA"/>
</dbReference>
<dbReference type="Proteomes" id="UP000614047">
    <property type="component" value="Unassembled WGS sequence"/>
</dbReference>
<reference evidence="3" key="1">
    <citation type="submission" date="2020-11" db="EMBL/GenBank/DDBJ databases">
        <title>Sequencing the genomes of 1000 actinobacteria strains.</title>
        <authorList>
            <person name="Klenk H.-P."/>
        </authorList>
    </citation>
    <scope>NUCLEOTIDE SEQUENCE</scope>
    <source>
        <strain evidence="3">DSM 43175</strain>
    </source>
</reference>